<evidence type="ECO:0000313" key="4">
    <source>
        <dbReference type="Proteomes" id="UP001244443"/>
    </source>
</evidence>
<dbReference type="KEGG" id="marp:QYS47_25745"/>
<evidence type="ECO:0000313" key="2">
    <source>
        <dbReference type="EMBL" id="WKK80500.1"/>
    </source>
</evidence>
<accession>A0AA49GGF9</accession>
<accession>A0AA49GG74</accession>
<evidence type="ECO:0000256" key="1">
    <source>
        <dbReference type="SAM" id="Phobius"/>
    </source>
</evidence>
<feature type="transmembrane region" description="Helical" evidence="1">
    <location>
        <begin position="74"/>
        <end position="96"/>
    </location>
</feature>
<dbReference type="AlphaFoldDB" id="A0AA49GGF9"/>
<dbReference type="PANTHER" id="PTHR36974">
    <property type="entry name" value="MEMBRANE PROTEIN-RELATED"/>
    <property type="match status" value="1"/>
</dbReference>
<gene>
    <name evidence="2" type="ORF">QYS47_25745</name>
    <name evidence="3" type="ORF">QYS48_20610</name>
</gene>
<dbReference type="Proteomes" id="UP001244443">
    <property type="component" value="Chromosome"/>
</dbReference>
<proteinExistence type="predicted"/>
<protein>
    <recommendedName>
        <fullName evidence="5">DoxX family protein</fullName>
    </recommendedName>
</protein>
<dbReference type="Proteomes" id="UP001232019">
    <property type="component" value="Chromosome"/>
</dbReference>
<feature type="transmembrane region" description="Helical" evidence="1">
    <location>
        <begin position="12"/>
        <end position="31"/>
    </location>
</feature>
<sequence>MLKQIGNLLESKGSVYLIFIFYFIAGLNHFINPEFYIPLIPDYLTLKKEVNLISGLIEIALAIGLLLNPTRKIASFLTILMLLAFIPSHIYFIQIGSCIEGGLCVPEWIGWTRLIAIHPALLLWAWKSGRVSSI</sequence>
<dbReference type="RefSeq" id="WP_302100874.1">
    <property type="nucleotide sequence ID" value="NZ_CP129968.2"/>
</dbReference>
<keyword evidence="4" id="KW-1185">Reference proteome</keyword>
<name>A0AA49GGF9_9BACT</name>
<dbReference type="PANTHER" id="PTHR36974:SF1">
    <property type="entry name" value="DOXX FAMILY MEMBRANE PROTEIN"/>
    <property type="match status" value="1"/>
</dbReference>
<organism evidence="2">
    <name type="scientific">Marivirga arenosa</name>
    <dbReference type="NCBI Taxonomy" id="3059076"/>
    <lineage>
        <taxon>Bacteria</taxon>
        <taxon>Pseudomonadati</taxon>
        <taxon>Bacteroidota</taxon>
        <taxon>Cytophagia</taxon>
        <taxon>Cytophagales</taxon>
        <taxon>Marivirgaceae</taxon>
        <taxon>Marivirga</taxon>
    </lineage>
</organism>
<dbReference type="EMBL" id="CP129968">
    <property type="protein sequence ID" value="WKK80500.1"/>
    <property type="molecule type" value="Genomic_DNA"/>
</dbReference>
<feature type="transmembrane region" description="Helical" evidence="1">
    <location>
        <begin position="51"/>
        <end position="67"/>
    </location>
</feature>
<evidence type="ECO:0000313" key="3">
    <source>
        <dbReference type="EMBL" id="WKK84531.1"/>
    </source>
</evidence>
<keyword evidence="1" id="KW-0472">Membrane</keyword>
<keyword evidence="1" id="KW-0812">Transmembrane</keyword>
<evidence type="ECO:0008006" key="5">
    <source>
        <dbReference type="Google" id="ProtNLM"/>
    </source>
</evidence>
<feature type="transmembrane region" description="Helical" evidence="1">
    <location>
        <begin position="108"/>
        <end position="126"/>
    </location>
</feature>
<reference evidence="2 4" key="1">
    <citation type="submission" date="2023-08" db="EMBL/GenBank/DDBJ databases">
        <title>Comparative genomics and taxonomic characterization of three novel marine species of genus Marivirga.</title>
        <authorList>
            <person name="Muhammad N."/>
            <person name="Kim S.-G."/>
        </authorList>
    </citation>
    <scope>NUCLEOTIDE SEQUENCE</scope>
    <source>
        <strain evidence="3 4">ABR2-2</strain>
        <strain evidence="2">BKB1-2</strain>
    </source>
</reference>
<dbReference type="EMBL" id="CP129970">
    <property type="protein sequence ID" value="WKK84531.1"/>
    <property type="molecule type" value="Genomic_DNA"/>
</dbReference>
<keyword evidence="1" id="KW-1133">Transmembrane helix</keyword>